<gene>
    <name evidence="2" type="ORF">NDU88_011313</name>
</gene>
<evidence type="ECO:0000313" key="3">
    <source>
        <dbReference type="Proteomes" id="UP001066276"/>
    </source>
</evidence>
<dbReference type="AlphaFoldDB" id="A0AAV7QX91"/>
<evidence type="ECO:0000256" key="1">
    <source>
        <dbReference type="SAM" id="MobiDB-lite"/>
    </source>
</evidence>
<keyword evidence="3" id="KW-1185">Reference proteome</keyword>
<evidence type="ECO:0000313" key="2">
    <source>
        <dbReference type="EMBL" id="KAJ1145021.1"/>
    </source>
</evidence>
<name>A0AAV7QX91_PLEWA</name>
<sequence>MEGQGTIQQANLEEIIKAAKEAAATQSKEWILSQIRGEGPEEQAMHEVHSESGSTETAREEEAASKEPRKLHRNAGRDNKKRKKEEHRRRSTCVGVPRT</sequence>
<comment type="caution">
    <text evidence="2">The sequence shown here is derived from an EMBL/GenBank/DDBJ whole genome shotgun (WGS) entry which is preliminary data.</text>
</comment>
<protein>
    <submittedName>
        <fullName evidence="2">Uncharacterized protein</fullName>
    </submittedName>
</protein>
<dbReference type="Proteomes" id="UP001066276">
    <property type="component" value="Chromosome 6"/>
</dbReference>
<feature type="region of interest" description="Disordered" evidence="1">
    <location>
        <begin position="33"/>
        <end position="99"/>
    </location>
</feature>
<proteinExistence type="predicted"/>
<accession>A0AAV7QX91</accession>
<feature type="compositionally biased region" description="Basic residues" evidence="1">
    <location>
        <begin position="69"/>
        <end position="91"/>
    </location>
</feature>
<organism evidence="2 3">
    <name type="scientific">Pleurodeles waltl</name>
    <name type="common">Iberian ribbed newt</name>
    <dbReference type="NCBI Taxonomy" id="8319"/>
    <lineage>
        <taxon>Eukaryota</taxon>
        <taxon>Metazoa</taxon>
        <taxon>Chordata</taxon>
        <taxon>Craniata</taxon>
        <taxon>Vertebrata</taxon>
        <taxon>Euteleostomi</taxon>
        <taxon>Amphibia</taxon>
        <taxon>Batrachia</taxon>
        <taxon>Caudata</taxon>
        <taxon>Salamandroidea</taxon>
        <taxon>Salamandridae</taxon>
        <taxon>Pleurodelinae</taxon>
        <taxon>Pleurodeles</taxon>
    </lineage>
</organism>
<reference evidence="2" key="1">
    <citation type="journal article" date="2022" name="bioRxiv">
        <title>Sequencing and chromosome-scale assembly of the giantPleurodeles waltlgenome.</title>
        <authorList>
            <person name="Brown T."/>
            <person name="Elewa A."/>
            <person name="Iarovenko S."/>
            <person name="Subramanian E."/>
            <person name="Araus A.J."/>
            <person name="Petzold A."/>
            <person name="Susuki M."/>
            <person name="Suzuki K.-i.T."/>
            <person name="Hayashi T."/>
            <person name="Toyoda A."/>
            <person name="Oliveira C."/>
            <person name="Osipova E."/>
            <person name="Leigh N.D."/>
            <person name="Simon A."/>
            <person name="Yun M.H."/>
        </authorList>
    </citation>
    <scope>NUCLEOTIDE SEQUENCE</scope>
    <source>
        <strain evidence="2">20211129_DDA</strain>
        <tissue evidence="2">Liver</tissue>
    </source>
</reference>
<feature type="compositionally biased region" description="Basic and acidic residues" evidence="1">
    <location>
        <begin position="57"/>
        <end position="68"/>
    </location>
</feature>
<dbReference type="EMBL" id="JANPWB010000010">
    <property type="protein sequence ID" value="KAJ1145021.1"/>
    <property type="molecule type" value="Genomic_DNA"/>
</dbReference>